<dbReference type="Gene3D" id="3.30.910.20">
    <property type="entry name" value="Skp domain"/>
    <property type="match status" value="1"/>
</dbReference>
<keyword evidence="3" id="KW-0812">Transmembrane</keyword>
<dbReference type="SUPFAM" id="SSF111384">
    <property type="entry name" value="OmpH-like"/>
    <property type="match status" value="1"/>
</dbReference>
<evidence type="ECO:0000256" key="2">
    <source>
        <dbReference type="ARBA" id="ARBA00022729"/>
    </source>
</evidence>
<evidence type="ECO:0000256" key="3">
    <source>
        <dbReference type="SAM" id="Phobius"/>
    </source>
</evidence>
<dbReference type="Pfam" id="PF03938">
    <property type="entry name" value="OmpH"/>
    <property type="match status" value="1"/>
</dbReference>
<comment type="caution">
    <text evidence="4">The sequence shown here is derived from an EMBL/GenBank/DDBJ whole genome shotgun (WGS) entry which is preliminary data.</text>
</comment>
<dbReference type="Proteomes" id="UP001319080">
    <property type="component" value="Unassembled WGS sequence"/>
</dbReference>
<gene>
    <name evidence="4" type="ORF">KK062_11080</name>
</gene>
<dbReference type="GO" id="GO:0005829">
    <property type="term" value="C:cytosol"/>
    <property type="evidence" value="ECO:0007669"/>
    <property type="project" value="TreeGrafter"/>
</dbReference>
<dbReference type="SMART" id="SM00935">
    <property type="entry name" value="OmpH"/>
    <property type="match status" value="1"/>
</dbReference>
<dbReference type="GO" id="GO:0050821">
    <property type="term" value="P:protein stabilization"/>
    <property type="evidence" value="ECO:0007669"/>
    <property type="project" value="TreeGrafter"/>
</dbReference>
<sequence length="158" mass="18081">MKLNTLLLVLNLVVVTALAGYLFWQFRTDKKAFILNQRVFVSYEGTKALEAKLSTLRRSYTHTLDSMQQMLATSPNTDLVGAYEDKRQQYALAEQEMSDKYTADIWRKINQHVSEFGKENGYDFIFGATGDGNLMFAGDAYDVTDDIIDYINQKYEGD</sequence>
<dbReference type="RefSeq" id="WP_254084365.1">
    <property type="nucleotide sequence ID" value="NZ_JAHESE010000008.1"/>
</dbReference>
<comment type="similarity">
    <text evidence="1">Belongs to the Skp family.</text>
</comment>
<proteinExistence type="inferred from homology"/>
<feature type="transmembrane region" description="Helical" evidence="3">
    <location>
        <begin position="6"/>
        <end position="24"/>
    </location>
</feature>
<keyword evidence="5" id="KW-1185">Reference proteome</keyword>
<keyword evidence="2" id="KW-0732">Signal</keyword>
<dbReference type="PANTHER" id="PTHR35089">
    <property type="entry name" value="CHAPERONE PROTEIN SKP"/>
    <property type="match status" value="1"/>
</dbReference>
<organism evidence="4 5">
    <name type="scientific">Dawidia cretensis</name>
    <dbReference type="NCBI Taxonomy" id="2782350"/>
    <lineage>
        <taxon>Bacteria</taxon>
        <taxon>Pseudomonadati</taxon>
        <taxon>Bacteroidota</taxon>
        <taxon>Cytophagia</taxon>
        <taxon>Cytophagales</taxon>
        <taxon>Chryseotaleaceae</taxon>
        <taxon>Dawidia</taxon>
    </lineage>
</organism>
<accession>A0AAP2DZ84</accession>
<dbReference type="InterPro" id="IPR005632">
    <property type="entry name" value="Chaperone_Skp"/>
</dbReference>
<protein>
    <submittedName>
        <fullName evidence="4">OmpH family outer membrane protein</fullName>
    </submittedName>
</protein>
<keyword evidence="3" id="KW-0472">Membrane</keyword>
<dbReference type="InterPro" id="IPR024930">
    <property type="entry name" value="Skp_dom_sf"/>
</dbReference>
<dbReference type="EMBL" id="JAHESE010000008">
    <property type="protein sequence ID" value="MBT1708772.1"/>
    <property type="molecule type" value="Genomic_DNA"/>
</dbReference>
<name>A0AAP2DZ84_9BACT</name>
<evidence type="ECO:0000313" key="5">
    <source>
        <dbReference type="Proteomes" id="UP001319080"/>
    </source>
</evidence>
<dbReference type="GO" id="GO:0051082">
    <property type="term" value="F:unfolded protein binding"/>
    <property type="evidence" value="ECO:0007669"/>
    <property type="project" value="InterPro"/>
</dbReference>
<evidence type="ECO:0000256" key="1">
    <source>
        <dbReference type="ARBA" id="ARBA00009091"/>
    </source>
</evidence>
<reference evidence="4 5" key="1">
    <citation type="submission" date="2021-05" db="EMBL/GenBank/DDBJ databases">
        <title>A Polyphasic approach of four new species of the genus Ohtaekwangia: Ohtaekwangia histidinii sp. nov., Ohtaekwangia cretensis sp. nov., Ohtaekwangia indiensis sp. nov., Ohtaekwangia reichenbachii sp. nov. from diverse environment.</title>
        <authorList>
            <person name="Octaviana S."/>
        </authorList>
    </citation>
    <scope>NUCLEOTIDE SEQUENCE [LARGE SCALE GENOMIC DNA]</scope>
    <source>
        <strain evidence="4 5">PWU5</strain>
    </source>
</reference>
<evidence type="ECO:0000313" key="4">
    <source>
        <dbReference type="EMBL" id="MBT1708772.1"/>
    </source>
</evidence>
<dbReference type="AlphaFoldDB" id="A0AAP2DZ84"/>
<keyword evidence="3" id="KW-1133">Transmembrane helix</keyword>
<dbReference type="PANTHER" id="PTHR35089:SF1">
    <property type="entry name" value="CHAPERONE PROTEIN SKP"/>
    <property type="match status" value="1"/>
</dbReference>